<name>A0ABS8N2M2_9CLOT</name>
<dbReference type="Pfam" id="PF07963">
    <property type="entry name" value="N_methyl"/>
    <property type="match status" value="1"/>
</dbReference>
<sequence length="156" mass="18243">MWKIGKNNTAKITVKKGFTLIEVLCSIVVFSLLFMAALCIQVSAVKVKNYNQGVNRCTLIMEYVKNNIEYNFSYEDVLNLYEKGRVYLNCDELKVENMEKIKVYNSFSDVKPEKEPYIILNVTEGEVLKINLQFCRKIYGNIKVDKCEFYKGNYKR</sequence>
<dbReference type="RefSeq" id="WP_229980915.1">
    <property type="nucleotide sequence ID" value="NZ_JAJJPB010000002.1"/>
</dbReference>
<feature type="transmembrane region" description="Helical" evidence="1">
    <location>
        <begin position="20"/>
        <end position="44"/>
    </location>
</feature>
<accession>A0ABS8N2M2</accession>
<protein>
    <submittedName>
        <fullName evidence="2">Prepilin-type N-terminal cleavage/methylation domain-containing protein</fullName>
    </submittedName>
</protein>
<evidence type="ECO:0000313" key="3">
    <source>
        <dbReference type="Proteomes" id="UP001165422"/>
    </source>
</evidence>
<dbReference type="InterPro" id="IPR012902">
    <property type="entry name" value="N_methyl_site"/>
</dbReference>
<comment type="caution">
    <text evidence="2">The sequence shown here is derived from an EMBL/GenBank/DDBJ whole genome shotgun (WGS) entry which is preliminary data.</text>
</comment>
<keyword evidence="3" id="KW-1185">Reference proteome</keyword>
<dbReference type="Proteomes" id="UP001165422">
    <property type="component" value="Unassembled WGS sequence"/>
</dbReference>
<dbReference type="NCBIfam" id="TIGR02532">
    <property type="entry name" value="IV_pilin_GFxxxE"/>
    <property type="match status" value="1"/>
</dbReference>
<gene>
    <name evidence="2" type="ORF">LN736_04030</name>
</gene>
<dbReference type="EMBL" id="JAJJPB010000002">
    <property type="protein sequence ID" value="MCC9294038.1"/>
    <property type="molecule type" value="Genomic_DNA"/>
</dbReference>
<evidence type="ECO:0000313" key="2">
    <source>
        <dbReference type="EMBL" id="MCC9294038.1"/>
    </source>
</evidence>
<proteinExistence type="predicted"/>
<keyword evidence="1" id="KW-0812">Transmembrane</keyword>
<reference evidence="2" key="1">
    <citation type="submission" date="2021-11" db="EMBL/GenBank/DDBJ databases">
        <authorList>
            <person name="Qingchun L."/>
            <person name="Dong Z."/>
            <person name="Zongwei Q."/>
            <person name="Jia Z."/>
            <person name="Duotao L."/>
        </authorList>
    </citation>
    <scope>NUCLEOTIDE SEQUENCE</scope>
    <source>
        <strain evidence="2">WLY-B-L2</strain>
    </source>
</reference>
<evidence type="ECO:0000256" key="1">
    <source>
        <dbReference type="SAM" id="Phobius"/>
    </source>
</evidence>
<keyword evidence="1" id="KW-0472">Membrane</keyword>
<organism evidence="2 3">
    <name type="scientific">Clostridium aromativorans</name>
    <dbReference type="NCBI Taxonomy" id="2836848"/>
    <lineage>
        <taxon>Bacteria</taxon>
        <taxon>Bacillati</taxon>
        <taxon>Bacillota</taxon>
        <taxon>Clostridia</taxon>
        <taxon>Eubacteriales</taxon>
        <taxon>Clostridiaceae</taxon>
        <taxon>Clostridium</taxon>
    </lineage>
</organism>
<keyword evidence="1" id="KW-1133">Transmembrane helix</keyword>